<keyword evidence="11" id="KW-0812">Transmembrane</keyword>
<dbReference type="Proteomes" id="UP000673375">
    <property type="component" value="Unassembled WGS sequence"/>
</dbReference>
<keyword evidence="10" id="KW-1003">Cell membrane</keyword>
<feature type="binding site" evidence="10">
    <location>
        <position position="141"/>
    </location>
    <ligand>
        <name>[4Fe-4S] cluster</name>
        <dbReference type="ChEBI" id="CHEBI:49883"/>
        <label>2</label>
    </ligand>
</feature>
<dbReference type="Gene3D" id="1.10.15.40">
    <property type="entry name" value="Electron transport complex subunit B, putative Fe-S cluster"/>
    <property type="match status" value="1"/>
</dbReference>
<dbReference type="PROSITE" id="PS51656">
    <property type="entry name" value="4FE4S"/>
    <property type="match status" value="1"/>
</dbReference>
<evidence type="ECO:0000256" key="4">
    <source>
        <dbReference type="ARBA" id="ARBA00022737"/>
    </source>
</evidence>
<dbReference type="InterPro" id="IPR050395">
    <property type="entry name" value="4Fe4S_Ferredoxin_RnfB"/>
</dbReference>
<feature type="domain" description="4Fe-4S ferredoxin-type" evidence="12">
    <location>
        <begin position="206"/>
        <end position="234"/>
    </location>
</feature>
<feature type="domain" description="4Fe-4S ferredoxin-type" evidence="12">
    <location>
        <begin position="161"/>
        <end position="190"/>
    </location>
</feature>
<dbReference type="EC" id="7.-.-.-" evidence="10"/>
<dbReference type="InterPro" id="IPR017900">
    <property type="entry name" value="4Fe4S_Fe_S_CS"/>
</dbReference>
<feature type="binding site" evidence="10">
    <location>
        <position position="173"/>
    </location>
    <ligand>
        <name>[4Fe-4S] cluster</name>
        <dbReference type="ChEBI" id="CHEBI:49883"/>
        <label>3</label>
    </ligand>
</feature>
<evidence type="ECO:0000259" key="12">
    <source>
        <dbReference type="PROSITE" id="PS51379"/>
    </source>
</evidence>
<evidence type="ECO:0000256" key="7">
    <source>
        <dbReference type="ARBA" id="ARBA00023004"/>
    </source>
</evidence>
<feature type="binding site" evidence="10">
    <location>
        <position position="52"/>
    </location>
    <ligand>
        <name>[4Fe-4S] cluster</name>
        <dbReference type="ChEBI" id="CHEBI:49883"/>
        <label>1</label>
    </ligand>
</feature>
<feature type="binding site" evidence="10">
    <location>
        <position position="170"/>
    </location>
    <ligand>
        <name>[4Fe-4S] cluster</name>
        <dbReference type="ChEBI" id="CHEBI:49883"/>
        <label>3</label>
    </ligand>
</feature>
<keyword evidence="1 10" id="KW-0813">Transport</keyword>
<feature type="binding site" evidence="10">
    <location>
        <position position="74"/>
    </location>
    <ligand>
        <name>[4Fe-4S] cluster</name>
        <dbReference type="ChEBI" id="CHEBI:49883"/>
        <label>1</label>
    </ligand>
</feature>
<dbReference type="Pfam" id="PF04060">
    <property type="entry name" value="FeS"/>
    <property type="match status" value="1"/>
</dbReference>
<feature type="domain" description="4Fe-4S" evidence="13">
    <location>
        <begin position="31"/>
        <end position="91"/>
    </location>
</feature>
<keyword evidence="9 10" id="KW-0472">Membrane</keyword>
<comment type="subunit">
    <text evidence="10">The complex is composed of six subunits: RnfA, RnfB, RnfC, RnfD, RnfE and RnfG.</text>
</comment>
<keyword evidence="15" id="KW-1185">Reference proteome</keyword>
<evidence type="ECO:0000256" key="3">
    <source>
        <dbReference type="ARBA" id="ARBA00022723"/>
    </source>
</evidence>
<keyword evidence="6 10" id="KW-0249">Electron transport</keyword>
<evidence type="ECO:0000256" key="5">
    <source>
        <dbReference type="ARBA" id="ARBA00022967"/>
    </source>
</evidence>
<accession>A0ABS4CNU6</accession>
<comment type="caution">
    <text evidence="10">Lacks conserved residue(s) required for the propagation of feature annotation.</text>
</comment>
<feature type="binding site" evidence="10">
    <location>
        <position position="147"/>
    </location>
    <ligand>
        <name>[4Fe-4S] cluster</name>
        <dbReference type="ChEBI" id="CHEBI:49883"/>
        <label>2</label>
    </ligand>
</feature>
<dbReference type="PANTHER" id="PTHR43560:SF1">
    <property type="entry name" value="ION-TRANSLOCATING OXIDOREDUCTASE COMPLEX SUBUNIT B"/>
    <property type="match status" value="1"/>
</dbReference>
<feature type="binding site" evidence="10">
    <location>
        <position position="137"/>
    </location>
    <ligand>
        <name>[4Fe-4S] cluster</name>
        <dbReference type="ChEBI" id="CHEBI:49883"/>
        <label>2</label>
    </ligand>
</feature>
<evidence type="ECO:0000256" key="1">
    <source>
        <dbReference type="ARBA" id="ARBA00022448"/>
    </source>
</evidence>
<keyword evidence="7 10" id="KW-0408">Iron</keyword>
<feature type="binding site" evidence="10">
    <location>
        <position position="180"/>
    </location>
    <ligand>
        <name>[4Fe-4S] cluster</name>
        <dbReference type="ChEBI" id="CHEBI:49883"/>
        <label>2</label>
    </ligand>
</feature>
<feature type="binding site" evidence="10">
    <location>
        <position position="49"/>
    </location>
    <ligand>
        <name>[4Fe-4S] cluster</name>
        <dbReference type="ChEBI" id="CHEBI:49883"/>
        <label>1</label>
    </ligand>
</feature>
<dbReference type="PANTHER" id="PTHR43560">
    <property type="entry name" value="ION-TRANSLOCATING OXIDOREDUCTASE COMPLEX SUBUNIT B"/>
    <property type="match status" value="1"/>
</dbReference>
<dbReference type="NCBIfam" id="TIGR01944">
    <property type="entry name" value="rnfB"/>
    <property type="match status" value="1"/>
</dbReference>
<evidence type="ECO:0000256" key="10">
    <source>
        <dbReference type="HAMAP-Rule" id="MF_00463"/>
    </source>
</evidence>
<keyword evidence="8 10" id="KW-0411">Iron-sulfur</keyword>
<dbReference type="Gene3D" id="3.30.70.20">
    <property type="match status" value="2"/>
</dbReference>
<dbReference type="EMBL" id="JAEDXU010000014">
    <property type="protein sequence ID" value="MBP1048257.1"/>
    <property type="molecule type" value="Genomic_DNA"/>
</dbReference>
<evidence type="ECO:0000313" key="15">
    <source>
        <dbReference type="Proteomes" id="UP000673375"/>
    </source>
</evidence>
<comment type="similarity">
    <text evidence="10">Belongs to the 4Fe4S bacterial-type ferredoxin family. RnfB subfamily.</text>
</comment>
<organism evidence="14 15">
    <name type="scientific">Enterococcus larvae</name>
    <dbReference type="NCBI Taxonomy" id="2794352"/>
    <lineage>
        <taxon>Bacteria</taxon>
        <taxon>Bacillati</taxon>
        <taxon>Bacillota</taxon>
        <taxon>Bacilli</taxon>
        <taxon>Lactobacillales</taxon>
        <taxon>Enterococcaceae</taxon>
        <taxon>Enterococcus</taxon>
    </lineage>
</organism>
<evidence type="ECO:0000256" key="9">
    <source>
        <dbReference type="ARBA" id="ARBA00023136"/>
    </source>
</evidence>
<keyword evidence="4 10" id="KW-0677">Repeat</keyword>
<dbReference type="InterPro" id="IPR007202">
    <property type="entry name" value="4Fe-4S_dom"/>
</dbReference>
<sequence>MESIVAPILIVSGLGLFAGIGLSIATIIFDKPADKKEEALKEILPGINCGACGFTGCEGYAQAMAANEAEANLCTPGGIDVQTQLAELLGTAIGDYRRTAAFVHCNGTCNHTKEKMNYAGAETCYGAAQIFGGPGSCQFGCMGYGDCEAVCAYDAIHIKNGVAVVDEERCIGCLECITACPKQLIRMLPAAEISAVVCSNHERGGGVKKLCEVGCIACSKCVRSCPVQAITMEESLAVIDPELCTNCGSCIEVCPQNCIVEVGSSVKVG</sequence>
<gene>
    <name evidence="10" type="primary">rnfB</name>
    <name evidence="14" type="ORF">I6N96_18340</name>
</gene>
<comment type="caution">
    <text evidence="14">The sequence shown here is derived from an EMBL/GenBank/DDBJ whole genome shotgun (WGS) entry which is preliminary data.</text>
</comment>
<dbReference type="PROSITE" id="PS00198">
    <property type="entry name" value="4FE4S_FER_1"/>
    <property type="match status" value="1"/>
</dbReference>
<feature type="region of interest" description="Hydrophobic" evidence="10">
    <location>
        <begin position="1"/>
        <end position="26"/>
    </location>
</feature>
<comment type="subcellular location">
    <subcellularLocation>
        <location evidence="10">Cell membrane</location>
    </subcellularLocation>
</comment>
<dbReference type="InterPro" id="IPR010207">
    <property type="entry name" value="Elect_transpt_cplx_RnfB/RsxB"/>
</dbReference>
<evidence type="ECO:0000256" key="8">
    <source>
        <dbReference type="ARBA" id="ARBA00023014"/>
    </source>
</evidence>
<feature type="binding site" evidence="10">
    <location>
        <position position="176"/>
    </location>
    <ligand>
        <name>[4Fe-4S] cluster</name>
        <dbReference type="ChEBI" id="CHEBI:49883"/>
        <label>3</label>
    </ligand>
</feature>
<keyword evidence="3 10" id="KW-0479">Metal-binding</keyword>
<dbReference type="Pfam" id="PF12837">
    <property type="entry name" value="Fer4_6"/>
    <property type="match status" value="1"/>
</dbReference>
<dbReference type="HAMAP" id="MF_00463">
    <property type="entry name" value="RsxB_RnfB"/>
    <property type="match status" value="1"/>
</dbReference>
<comment type="cofactor">
    <cofactor evidence="10">
        <name>[4Fe-4S] cluster</name>
        <dbReference type="ChEBI" id="CHEBI:49883"/>
    </cofactor>
    <text evidence="10">Binds 3 [4Fe-4S] clusters.</text>
</comment>
<feature type="domain" description="4Fe-4S ferredoxin-type" evidence="12">
    <location>
        <begin position="235"/>
        <end position="264"/>
    </location>
</feature>
<feature type="binding site" evidence="10">
    <location>
        <position position="151"/>
    </location>
    <ligand>
        <name>[4Fe-4S] cluster</name>
        <dbReference type="ChEBI" id="CHEBI:49883"/>
        <label>3</label>
    </ligand>
</feature>
<evidence type="ECO:0000256" key="11">
    <source>
        <dbReference type="SAM" id="Phobius"/>
    </source>
</evidence>
<evidence type="ECO:0000259" key="13">
    <source>
        <dbReference type="PROSITE" id="PS51656"/>
    </source>
</evidence>
<feature type="binding site" evidence="10">
    <location>
        <position position="57"/>
    </location>
    <ligand>
        <name>[4Fe-4S] cluster</name>
        <dbReference type="ChEBI" id="CHEBI:49883"/>
        <label>1</label>
    </ligand>
</feature>
<name>A0ABS4CNU6_9ENTE</name>
<keyword evidence="5 10" id="KW-1278">Translocase</keyword>
<feature type="transmembrane region" description="Helical" evidence="11">
    <location>
        <begin position="6"/>
        <end position="29"/>
    </location>
</feature>
<dbReference type="Pfam" id="PF12838">
    <property type="entry name" value="Fer4_7"/>
    <property type="match status" value="1"/>
</dbReference>
<keyword evidence="11" id="KW-1133">Transmembrane helix</keyword>
<evidence type="ECO:0000313" key="14">
    <source>
        <dbReference type="EMBL" id="MBP1048257.1"/>
    </source>
</evidence>
<reference evidence="14 15" key="1">
    <citation type="submission" date="2020-12" db="EMBL/GenBank/DDBJ databases">
        <title>Vagococcus allomyrinae sp. nov. and Enterococcus lavae sp. nov., isolated from the larvae of Allomyrina dichotoma.</title>
        <authorList>
            <person name="Lee S.D."/>
        </authorList>
    </citation>
    <scope>NUCLEOTIDE SEQUENCE [LARGE SCALE GENOMIC DNA]</scope>
    <source>
        <strain evidence="14 15">BWM-S5</strain>
    </source>
</reference>
<proteinExistence type="inferred from homology"/>
<dbReference type="SUPFAM" id="SSF54862">
    <property type="entry name" value="4Fe-4S ferredoxins"/>
    <property type="match status" value="2"/>
</dbReference>
<evidence type="ECO:0000256" key="2">
    <source>
        <dbReference type="ARBA" id="ARBA00022485"/>
    </source>
</evidence>
<protein>
    <recommendedName>
        <fullName evidence="10">Ion-translocating oxidoreductase complex subunit B</fullName>
        <ecNumber evidence="10">7.-.-.-</ecNumber>
    </recommendedName>
    <alternativeName>
        <fullName evidence="10">Rnf electron transport complex subunit B</fullName>
    </alternativeName>
</protein>
<dbReference type="PROSITE" id="PS51379">
    <property type="entry name" value="4FE4S_FER_2"/>
    <property type="match status" value="3"/>
</dbReference>
<comment type="function">
    <text evidence="10">Part of a membrane-bound complex that couples electron transfer with translocation of ions across the membrane.</text>
</comment>
<dbReference type="InterPro" id="IPR017896">
    <property type="entry name" value="4Fe4S_Fe-S-bd"/>
</dbReference>
<evidence type="ECO:0000256" key="6">
    <source>
        <dbReference type="ARBA" id="ARBA00022982"/>
    </source>
</evidence>
<keyword evidence="2 10" id="KW-0004">4Fe-4S</keyword>
<dbReference type="CDD" id="cd10549">
    <property type="entry name" value="MtMvhB_like"/>
    <property type="match status" value="1"/>
</dbReference>